<gene>
    <name evidence="1" type="ORF">BcabD6B2_48740</name>
</gene>
<reference evidence="1 2" key="1">
    <citation type="submission" date="2021-06" db="EMBL/GenBank/DDBJ databases">
        <title>Genome sequence of Babesia caballi.</title>
        <authorList>
            <person name="Yamagishi J."/>
            <person name="Kidaka T."/>
            <person name="Ochi A."/>
        </authorList>
    </citation>
    <scope>NUCLEOTIDE SEQUENCE [LARGE SCALE GENOMIC DNA]</scope>
    <source>
        <strain evidence="1">USDA-D6B2</strain>
    </source>
</reference>
<dbReference type="EMBL" id="BPLF01000004">
    <property type="protein sequence ID" value="GIX65439.1"/>
    <property type="molecule type" value="Genomic_DNA"/>
</dbReference>
<dbReference type="AlphaFoldDB" id="A0AAV4LZB2"/>
<proteinExistence type="predicted"/>
<name>A0AAV4LZB2_BABCB</name>
<evidence type="ECO:0000313" key="1">
    <source>
        <dbReference type="EMBL" id="GIX65439.1"/>
    </source>
</evidence>
<accession>A0AAV4LZB2</accession>
<dbReference type="GeneID" id="94196920"/>
<dbReference type="RefSeq" id="XP_067717508.1">
    <property type="nucleotide sequence ID" value="XM_067861407.1"/>
</dbReference>
<comment type="caution">
    <text evidence="1">The sequence shown here is derived from an EMBL/GenBank/DDBJ whole genome shotgun (WGS) entry which is preliminary data.</text>
</comment>
<protein>
    <submittedName>
        <fullName evidence="1">Threonyl-tRNA synthetase</fullName>
    </submittedName>
</protein>
<dbReference type="Proteomes" id="UP001497744">
    <property type="component" value="Unassembled WGS sequence"/>
</dbReference>
<sequence>MSHLRVPQDDDLHYVHVHHLLDGTRRELAAEVQLCDQLVEAGPVVAYDVPLLQRQKHRVPLVVGLNNAISNALQNVLAEQLLLEYLAAPAEDGPAVVVHAGVPSEADLFAELLRQRPHGVVRRAPCTQLPTQTLPSPVQKKMFTPVRTALAKASRLRSCTAGSSARKVPSTSTPKYLGSVVGLTKLVIGAATPVPWRSLAAASAEDTLLDATPFEDSTP</sequence>
<organism evidence="1 2">
    <name type="scientific">Babesia caballi</name>
    <dbReference type="NCBI Taxonomy" id="5871"/>
    <lineage>
        <taxon>Eukaryota</taxon>
        <taxon>Sar</taxon>
        <taxon>Alveolata</taxon>
        <taxon>Apicomplexa</taxon>
        <taxon>Aconoidasida</taxon>
        <taxon>Piroplasmida</taxon>
        <taxon>Babesiidae</taxon>
        <taxon>Babesia</taxon>
    </lineage>
</organism>
<evidence type="ECO:0000313" key="2">
    <source>
        <dbReference type="Proteomes" id="UP001497744"/>
    </source>
</evidence>
<keyword evidence="2" id="KW-1185">Reference proteome</keyword>